<dbReference type="Proteomes" id="UP000263642">
    <property type="component" value="Unassembled WGS sequence"/>
</dbReference>
<dbReference type="GO" id="GO:0008237">
    <property type="term" value="F:metallopeptidase activity"/>
    <property type="evidence" value="ECO:0007669"/>
    <property type="project" value="InterPro"/>
</dbReference>
<gene>
    <name evidence="1" type="ORF">DIT97_05560</name>
</gene>
<dbReference type="EMBL" id="DQAY01000036">
    <property type="protein sequence ID" value="HCO22541.1"/>
    <property type="molecule type" value="Genomic_DNA"/>
</dbReference>
<dbReference type="NCBIfam" id="TIGR05002">
    <property type="entry name" value="NxxGxxAF_repeat"/>
    <property type="match status" value="7"/>
</dbReference>
<sequence length="960" mass="105180">MLPFLIRFLKSNSFTRNTRSKRKLYQAGNSISQVQLLEERRLLAGMLTSDDVIVRSGDNAPNLDTGNNDGNFSNFSEEPIINETGLVLFQANVTGSLTSSNSGLFQGSSSGTILNITRQKQPVPAIQEGTLYDGISGSASLIPLPFNDSGQAVFVDRFNGANYWENTGIFLGSNGSEPLLLVQEGSDAPGATNGSTNGKFDDLENTYVTVNNSGRIAFRTDLYDTDNGNADNRVIFSTDANGNLIEIVREGQLIPCSATNGFTDFYSTSINNAGQVAFWGHTLNSSVPDGIYVSNGDGSPLRVVMQEGEAFGSFGEKLRSNGLISSSLINEAGDIAFRSHVDEGDNGTIVRSVFVVAGNGTLKEVARNGDILPDNEIYYDSGLEDLVLNNRGDVVFTGKDALNNKVLFRSDDGSGRSDLKTIVKEGQAVPDSDLQIYNIQKYTLNDAGQVAFTASIWDGNDSSTLRDALFFYDDVTGLKEIVRTGDAFEGATISQIYFAGNNEHVFLENNGDGINNKGEVTFSFKLDNDLQFIAIVDADLSEEISLRVVSTPTMTDGNGENVSLPQNQDWINEWDSFWVEIWVSTANSSSQGIAAVNFDFSYNTQYTSATAIEFGSSFTQNQSGTIDDETGLIDSLSAETTENDLGVNDRLLFARIQFDSLPDDQVSLDLEAQSIGPFDLGFELISPQINVVADVPEITTVDPNIGASIWANPFDLNNDDKIDYRDLIQQISMYNTRPSESNSEYAWFADYDQNDRIDYRDLVALVKNYGKSKINQSVINYPNNYPDAWNHRLLVTSTQQSQQSEDYLSQTAAEHMLETAKNHLAPHLDASEQSKLVQVQVQIKDLAGDTLGMASANTVILDQSAAGYGWFVDKTPLDHSEYAFDSRLTLIALSGSEAEGKIDLYTVIYHELGHLLGYEHDETGVMEATLDPGVRKLTDWVDETDHFFASLKDETELLSF</sequence>
<comment type="caution">
    <text evidence="1">The sequence shown here is derived from an EMBL/GenBank/DDBJ whole genome shotgun (WGS) entry which is preliminary data.</text>
</comment>
<dbReference type="GO" id="GO:0000272">
    <property type="term" value="P:polysaccharide catabolic process"/>
    <property type="evidence" value="ECO:0007669"/>
    <property type="project" value="InterPro"/>
</dbReference>
<evidence type="ECO:0000313" key="2">
    <source>
        <dbReference type="Proteomes" id="UP000263642"/>
    </source>
</evidence>
<accession>A0A3D3R114</accession>
<organism evidence="1 2">
    <name type="scientific">Gimesia maris</name>
    <dbReference type="NCBI Taxonomy" id="122"/>
    <lineage>
        <taxon>Bacteria</taxon>
        <taxon>Pseudomonadati</taxon>
        <taxon>Planctomycetota</taxon>
        <taxon>Planctomycetia</taxon>
        <taxon>Planctomycetales</taxon>
        <taxon>Planctomycetaceae</taxon>
        <taxon>Gimesia</taxon>
    </lineage>
</organism>
<dbReference type="InterPro" id="IPR018247">
    <property type="entry name" value="EF_Hand_1_Ca_BS"/>
</dbReference>
<dbReference type="Pfam" id="PF24251">
    <property type="entry name" value="DUF7453"/>
    <property type="match status" value="2"/>
</dbReference>
<proteinExistence type="predicted"/>
<dbReference type="InterPro" id="IPR024079">
    <property type="entry name" value="MetalloPept_cat_dom_sf"/>
</dbReference>
<dbReference type="PROSITE" id="PS00018">
    <property type="entry name" value="EF_HAND_1"/>
    <property type="match status" value="2"/>
</dbReference>
<dbReference type="InterPro" id="IPR036439">
    <property type="entry name" value="Dockerin_dom_sf"/>
</dbReference>
<protein>
    <submittedName>
        <fullName evidence="1">Uncharacterized protein</fullName>
    </submittedName>
</protein>
<dbReference type="SUPFAM" id="SSF63446">
    <property type="entry name" value="Type I dockerin domain"/>
    <property type="match status" value="1"/>
</dbReference>
<dbReference type="Gene3D" id="3.40.390.10">
    <property type="entry name" value="Collagenase (Catalytic Domain)"/>
    <property type="match status" value="1"/>
</dbReference>
<reference evidence="1 2" key="1">
    <citation type="journal article" date="2018" name="Nat. Biotechnol.">
        <title>A standardized bacterial taxonomy based on genome phylogeny substantially revises the tree of life.</title>
        <authorList>
            <person name="Parks D.H."/>
            <person name="Chuvochina M."/>
            <person name="Waite D.W."/>
            <person name="Rinke C."/>
            <person name="Skarshewski A."/>
            <person name="Chaumeil P.A."/>
            <person name="Hugenholtz P."/>
        </authorList>
    </citation>
    <scope>NUCLEOTIDE SEQUENCE [LARGE SCALE GENOMIC DNA]</scope>
    <source>
        <strain evidence="1">UBA9375</strain>
    </source>
</reference>
<evidence type="ECO:0000313" key="1">
    <source>
        <dbReference type="EMBL" id="HCO22541.1"/>
    </source>
</evidence>
<dbReference type="InterPro" id="IPR055876">
    <property type="entry name" value="DUF7453"/>
</dbReference>
<dbReference type="AlphaFoldDB" id="A0A3D3R114"/>
<name>A0A3D3R114_9PLAN</name>
<dbReference type="SUPFAM" id="SSF55486">
    <property type="entry name" value="Metalloproteases ('zincins'), catalytic domain"/>
    <property type="match status" value="1"/>
</dbReference>
<dbReference type="Gene3D" id="1.10.1330.10">
    <property type="entry name" value="Dockerin domain"/>
    <property type="match status" value="1"/>
</dbReference>